<organism evidence="1 2">
    <name type="scientific">Corynebacterium matruchotii</name>
    <dbReference type="NCBI Taxonomy" id="43768"/>
    <lineage>
        <taxon>Bacteria</taxon>
        <taxon>Bacillati</taxon>
        <taxon>Actinomycetota</taxon>
        <taxon>Actinomycetes</taxon>
        <taxon>Mycobacteriales</taxon>
        <taxon>Corynebacteriaceae</taxon>
        <taxon>Corynebacterium</taxon>
    </lineage>
</organism>
<evidence type="ECO:0000313" key="1">
    <source>
        <dbReference type="EMBL" id="SPW33948.1"/>
    </source>
</evidence>
<dbReference type="Proteomes" id="UP000249886">
    <property type="component" value="Unassembled WGS sequence"/>
</dbReference>
<comment type="caution">
    <text evidence="1">The sequence shown here is derived from an EMBL/GenBank/DDBJ whole genome shotgun (WGS) entry which is preliminary data.</text>
</comment>
<proteinExistence type="predicted"/>
<accession>A0A6H9XI71</accession>
<dbReference type="RefSeq" id="WP_005525985.1">
    <property type="nucleotide sequence ID" value="NZ_CP050134.2"/>
</dbReference>
<name>A0A6H9XI71_9CORY</name>
<dbReference type="GeneID" id="84574462"/>
<protein>
    <submittedName>
        <fullName evidence="1">Uncharacterized protein</fullName>
    </submittedName>
</protein>
<reference evidence="1 2" key="1">
    <citation type="submission" date="2018-06" db="EMBL/GenBank/DDBJ databases">
        <authorList>
            <consortium name="Pathogen Informatics"/>
            <person name="Doyle S."/>
        </authorList>
    </citation>
    <scope>NUCLEOTIDE SEQUENCE [LARGE SCALE GENOMIC DNA]</scope>
    <source>
        <strain evidence="1 2">NCTC10254</strain>
    </source>
</reference>
<gene>
    <name evidence="1" type="ORF">NCTC10254_02486</name>
</gene>
<sequence length="161" mass="18309">MPFHTDTDIIPGESLGGITLGSPLAHYWDDITHYQETSGNLHYWLDGRNSIVYELVDYFIEFRVHMPSCRIDRIAALPGYQGAFQNIIRIGMPTPQVENLGLGFYYNELGECFVSPQYPGLVLEPDLIDPLPYEFPLLEVGYITVVPTPDQVLWPQNFDEA</sequence>
<dbReference type="EMBL" id="UARK01000035">
    <property type="protein sequence ID" value="SPW33948.1"/>
    <property type="molecule type" value="Genomic_DNA"/>
</dbReference>
<dbReference type="AlphaFoldDB" id="A0A6H9XI71"/>
<evidence type="ECO:0000313" key="2">
    <source>
        <dbReference type="Proteomes" id="UP000249886"/>
    </source>
</evidence>